<feature type="non-terminal residue" evidence="6">
    <location>
        <position position="1"/>
    </location>
</feature>
<dbReference type="GO" id="GO:0008270">
    <property type="term" value="F:zinc ion binding"/>
    <property type="evidence" value="ECO:0007669"/>
    <property type="project" value="UniProtKB-KW"/>
</dbReference>
<organism evidence="6 7">
    <name type="scientific">Lactarius akahatsu</name>
    <dbReference type="NCBI Taxonomy" id="416441"/>
    <lineage>
        <taxon>Eukaryota</taxon>
        <taxon>Fungi</taxon>
        <taxon>Dikarya</taxon>
        <taxon>Basidiomycota</taxon>
        <taxon>Agaricomycotina</taxon>
        <taxon>Agaricomycetes</taxon>
        <taxon>Russulales</taxon>
        <taxon>Russulaceae</taxon>
        <taxon>Lactarius</taxon>
    </lineage>
</organism>
<dbReference type="GO" id="GO:0005634">
    <property type="term" value="C:nucleus"/>
    <property type="evidence" value="ECO:0007669"/>
    <property type="project" value="UniProtKB-SubCell"/>
</dbReference>
<dbReference type="EMBL" id="JAKELL010000011">
    <property type="protein sequence ID" value="KAH8995598.1"/>
    <property type="molecule type" value="Genomic_DNA"/>
</dbReference>
<comment type="subcellular location">
    <subcellularLocation>
        <location evidence="1">Nucleus</location>
    </subcellularLocation>
</comment>
<keyword evidence="5" id="KW-0539">Nucleus</keyword>
<keyword evidence="4" id="KW-0862">Zinc</keyword>
<evidence type="ECO:0000313" key="6">
    <source>
        <dbReference type="EMBL" id="KAH8995598.1"/>
    </source>
</evidence>
<dbReference type="InterPro" id="IPR052035">
    <property type="entry name" value="ZnF_BED_domain_contain"/>
</dbReference>
<feature type="non-terminal residue" evidence="6">
    <location>
        <position position="228"/>
    </location>
</feature>
<comment type="caution">
    <text evidence="6">The sequence shown here is derived from an EMBL/GenBank/DDBJ whole genome shotgun (WGS) entry which is preliminary data.</text>
</comment>
<sequence length="228" mass="25878">LCKEWDSPIYVFFKPLPSIEYVDARKAHVFKCGARQCHSQHRLVPQFLDKSAAKSTSNLRRHAKVCWGVEAVAAADATQDVNTACNALANHKKIDGSITAMFRHIGKGTVTYSHCQHMRAEAHAEFVRWICENNQPFQIVNDREFCCLMKTGRPEYYIPSAETLSCDVKNVFVRVRKHISTMLKEYNGKLSFATNAWTSPNHKAYVTITVHLENHGQPLSMLLDLVDV</sequence>
<dbReference type="PANTHER" id="PTHR46481:SF10">
    <property type="entry name" value="ZINC FINGER BED DOMAIN-CONTAINING PROTEIN 39"/>
    <property type="match status" value="1"/>
</dbReference>
<evidence type="ECO:0000256" key="2">
    <source>
        <dbReference type="ARBA" id="ARBA00022723"/>
    </source>
</evidence>
<dbReference type="Proteomes" id="UP001201163">
    <property type="component" value="Unassembled WGS sequence"/>
</dbReference>
<name>A0AAD4QFR5_9AGAM</name>
<evidence type="ECO:0000256" key="3">
    <source>
        <dbReference type="ARBA" id="ARBA00022771"/>
    </source>
</evidence>
<proteinExistence type="predicted"/>
<dbReference type="SUPFAM" id="SSF140996">
    <property type="entry name" value="Hermes dimerisation domain"/>
    <property type="match status" value="1"/>
</dbReference>
<dbReference type="PANTHER" id="PTHR46481">
    <property type="entry name" value="ZINC FINGER BED DOMAIN-CONTAINING PROTEIN 4"/>
    <property type="match status" value="1"/>
</dbReference>
<gene>
    <name evidence="6" type="ORF">EDB92DRAFT_1757822</name>
</gene>
<evidence type="ECO:0000256" key="4">
    <source>
        <dbReference type="ARBA" id="ARBA00022833"/>
    </source>
</evidence>
<protein>
    <submittedName>
        <fullName evidence="6">Uncharacterized protein</fullName>
    </submittedName>
</protein>
<reference evidence="6" key="1">
    <citation type="submission" date="2022-01" db="EMBL/GenBank/DDBJ databases">
        <title>Comparative genomics reveals a dynamic genome evolution in the ectomycorrhizal milk-cap (Lactarius) mushrooms.</title>
        <authorList>
            <consortium name="DOE Joint Genome Institute"/>
            <person name="Lebreton A."/>
            <person name="Tang N."/>
            <person name="Kuo A."/>
            <person name="LaButti K."/>
            <person name="Drula E."/>
            <person name="Barry K."/>
            <person name="Clum A."/>
            <person name="Lipzen A."/>
            <person name="Mousain D."/>
            <person name="Ng V."/>
            <person name="Wang R."/>
            <person name="Wang X."/>
            <person name="Dai Y."/>
            <person name="Henrissat B."/>
            <person name="Grigoriev I.V."/>
            <person name="Guerin-Laguette A."/>
            <person name="Yu F."/>
            <person name="Martin F.M."/>
        </authorList>
    </citation>
    <scope>NUCLEOTIDE SEQUENCE</scope>
    <source>
        <strain evidence="6">QP</strain>
    </source>
</reference>
<keyword evidence="3" id="KW-0863">Zinc-finger</keyword>
<keyword evidence="7" id="KW-1185">Reference proteome</keyword>
<evidence type="ECO:0000256" key="1">
    <source>
        <dbReference type="ARBA" id="ARBA00004123"/>
    </source>
</evidence>
<evidence type="ECO:0000313" key="7">
    <source>
        <dbReference type="Proteomes" id="UP001201163"/>
    </source>
</evidence>
<accession>A0AAD4QFR5</accession>
<keyword evidence="2" id="KW-0479">Metal-binding</keyword>
<dbReference type="AlphaFoldDB" id="A0AAD4QFR5"/>
<evidence type="ECO:0000256" key="5">
    <source>
        <dbReference type="ARBA" id="ARBA00023242"/>
    </source>
</evidence>